<dbReference type="InterPro" id="IPR010730">
    <property type="entry name" value="HET"/>
</dbReference>
<evidence type="ECO:0000256" key="1">
    <source>
        <dbReference type="SAM" id="MobiDB-lite"/>
    </source>
</evidence>
<evidence type="ECO:0000313" key="4">
    <source>
        <dbReference type="Proteomes" id="UP000799750"/>
    </source>
</evidence>
<sequence length="739" mass="83875">MRSPRFFINARSRFTQIWRTRQYQYAPLPSATSIRLLELSPANDGKISCSLKAYELQEAPPFDALSYTWGNPLPQLSRASLPAARGRRPTATSANATRLPHASKKLDLPSNNDSSGRIRRYPIICDDSSIFVTANLKDALQMLCKSLSATRNITESTYYWIDAICVDQKNIIERNLQVALMAETFKAAQKVIVWLGKEDEYTSDALSVINAISNIPEPHWDSASYTSFYADEGCLKELGISHLSIFNWIGFIAFINRPWFKRAWVVQEIALARSAVLVCGQNTFLWDKLSKTLAFIKKSRWYHHLSTEKLRHVAAVRETPGVYKNFLKSKADVDMSSFYLDRTRIQVAASGRLVPHSTVRRRKPSLRVLLDMHRFSGSTDPRDKVYAFLGLADRKAPPFNTQARALAADYKLSVQQVYSETVRALLVANKHLDILCHKEDRSRTKIPNLPSWVPDYSVAIKPYPLKFRGVVQWKLWQASGKLLWTPDVAAMNNGLLPVQGYFLDVIDHTSVMREESLDPVAPWASIVSLALGLDDYYRTCRPKYREISRVEVLWRTLTTNTYARQHPAPTRTGELFVDYILNLQIRHRLTPWSSEIDFQPQHNPLSASIYPEWHALLSAEPQGSPYNLGAYKQRLTAVVESMFNGTYSPIGLAQLQHELDNGGGTMRRLFRTHTKFLGTGPRSLEVGDELWVLAGAPVPFVLRRLPNGRHQLVGEAYVYGLMHGEALEMGLNFEKTTLE</sequence>
<evidence type="ECO:0000313" key="3">
    <source>
        <dbReference type="EMBL" id="KAF2493959.1"/>
    </source>
</evidence>
<keyword evidence="4" id="KW-1185">Reference proteome</keyword>
<reference evidence="3" key="1">
    <citation type="journal article" date="2020" name="Stud. Mycol.">
        <title>101 Dothideomycetes genomes: a test case for predicting lifestyles and emergence of pathogens.</title>
        <authorList>
            <person name="Haridas S."/>
            <person name="Albert R."/>
            <person name="Binder M."/>
            <person name="Bloem J."/>
            <person name="Labutti K."/>
            <person name="Salamov A."/>
            <person name="Andreopoulos B."/>
            <person name="Baker S."/>
            <person name="Barry K."/>
            <person name="Bills G."/>
            <person name="Bluhm B."/>
            <person name="Cannon C."/>
            <person name="Castanera R."/>
            <person name="Culley D."/>
            <person name="Daum C."/>
            <person name="Ezra D."/>
            <person name="Gonzalez J."/>
            <person name="Henrissat B."/>
            <person name="Kuo A."/>
            <person name="Liang C."/>
            <person name="Lipzen A."/>
            <person name="Lutzoni F."/>
            <person name="Magnuson J."/>
            <person name="Mondo S."/>
            <person name="Nolan M."/>
            <person name="Ohm R."/>
            <person name="Pangilinan J."/>
            <person name="Park H.-J."/>
            <person name="Ramirez L."/>
            <person name="Alfaro M."/>
            <person name="Sun H."/>
            <person name="Tritt A."/>
            <person name="Yoshinaga Y."/>
            <person name="Zwiers L.-H."/>
            <person name="Turgeon B."/>
            <person name="Goodwin S."/>
            <person name="Spatafora J."/>
            <person name="Crous P."/>
            <person name="Grigoriev I."/>
        </authorList>
    </citation>
    <scope>NUCLEOTIDE SEQUENCE</scope>
    <source>
        <strain evidence="3">CBS 269.34</strain>
    </source>
</reference>
<protein>
    <recommendedName>
        <fullName evidence="2">Heterokaryon incompatibility domain-containing protein</fullName>
    </recommendedName>
</protein>
<dbReference type="PANTHER" id="PTHR24148">
    <property type="entry name" value="ANKYRIN REPEAT DOMAIN-CONTAINING PROTEIN 39 HOMOLOG-RELATED"/>
    <property type="match status" value="1"/>
</dbReference>
<feature type="domain" description="Heterokaryon incompatibility" evidence="2">
    <location>
        <begin position="62"/>
        <end position="268"/>
    </location>
</feature>
<dbReference type="PANTHER" id="PTHR24148:SF79">
    <property type="entry name" value="HETEROKARYON INCOMPATIBILITY DOMAIN-CONTAINING PROTEIN"/>
    <property type="match status" value="1"/>
</dbReference>
<evidence type="ECO:0000259" key="2">
    <source>
        <dbReference type="Pfam" id="PF06985"/>
    </source>
</evidence>
<name>A0A6A6QP93_9PEZI</name>
<dbReference type="Pfam" id="PF26639">
    <property type="entry name" value="Het-6_barrel"/>
    <property type="match status" value="1"/>
</dbReference>
<accession>A0A6A6QP93</accession>
<dbReference type="InterPro" id="IPR052895">
    <property type="entry name" value="HetReg/Transcr_Mod"/>
</dbReference>
<organism evidence="3 4">
    <name type="scientific">Lophium mytilinum</name>
    <dbReference type="NCBI Taxonomy" id="390894"/>
    <lineage>
        <taxon>Eukaryota</taxon>
        <taxon>Fungi</taxon>
        <taxon>Dikarya</taxon>
        <taxon>Ascomycota</taxon>
        <taxon>Pezizomycotina</taxon>
        <taxon>Dothideomycetes</taxon>
        <taxon>Pleosporomycetidae</taxon>
        <taxon>Mytilinidiales</taxon>
        <taxon>Mytilinidiaceae</taxon>
        <taxon>Lophium</taxon>
    </lineage>
</organism>
<dbReference type="Proteomes" id="UP000799750">
    <property type="component" value="Unassembled WGS sequence"/>
</dbReference>
<dbReference type="AlphaFoldDB" id="A0A6A6QP93"/>
<gene>
    <name evidence="3" type="ORF">BU16DRAFT_562915</name>
</gene>
<proteinExistence type="predicted"/>
<dbReference type="EMBL" id="MU004191">
    <property type="protein sequence ID" value="KAF2493959.1"/>
    <property type="molecule type" value="Genomic_DNA"/>
</dbReference>
<dbReference type="OrthoDB" id="4476201at2759"/>
<dbReference type="Pfam" id="PF06985">
    <property type="entry name" value="HET"/>
    <property type="match status" value="1"/>
</dbReference>
<feature type="region of interest" description="Disordered" evidence="1">
    <location>
        <begin position="80"/>
        <end position="113"/>
    </location>
</feature>